<feature type="domain" description="IrrE N-terminal-like" evidence="1">
    <location>
        <begin position="37"/>
        <end position="154"/>
    </location>
</feature>
<dbReference type="InterPro" id="IPR010359">
    <property type="entry name" value="IrrE_HExxH"/>
</dbReference>
<dbReference type="RefSeq" id="WP_091279301.1">
    <property type="nucleotide sequence ID" value="NZ_JABAPL010000004.1"/>
</dbReference>
<dbReference type="GeneID" id="65344165"/>
<dbReference type="EMBL" id="LT629804">
    <property type="protein sequence ID" value="SDU78292.1"/>
    <property type="molecule type" value="Genomic_DNA"/>
</dbReference>
<accession>A0A1H2LBS1</accession>
<dbReference type="Gene3D" id="1.10.10.2910">
    <property type="match status" value="1"/>
</dbReference>
<dbReference type="Pfam" id="PF06114">
    <property type="entry name" value="Peptidase_M78"/>
    <property type="match status" value="1"/>
</dbReference>
<organism evidence="2 3">
    <name type="scientific">Arcanobacterium phocae</name>
    <dbReference type="NCBI Taxonomy" id="131112"/>
    <lineage>
        <taxon>Bacteria</taxon>
        <taxon>Bacillati</taxon>
        <taxon>Actinomycetota</taxon>
        <taxon>Actinomycetes</taxon>
        <taxon>Actinomycetales</taxon>
        <taxon>Actinomycetaceae</taxon>
        <taxon>Arcanobacterium</taxon>
    </lineage>
</organism>
<sequence length="262" mass="29374">MSNENEGAEAAHTLREQLDIGNAPISNIFTIFDLLNIDVIFVQADNNEHGFTARDEKSKAIVVVVNCHLPYARLRSTLAHELAHISFSDDLTNLNTHLYSSDSEIRANAFSRHFLLPLAAVSNWWDKAATKDTHRFLNSLVRNFGVSPAIAAFQMSNADLIDDAVCEQYRQESSRSLAKNYGWEDLLQNRVNEIHTKKEPKLLKEKAITAFHNGKITQNELAAILKCTVTDVARNFPISSLRESKTDVADPIILDDDLSDLL</sequence>
<dbReference type="PANTHER" id="PTHR43236">
    <property type="entry name" value="ANTITOXIN HIGA1"/>
    <property type="match status" value="1"/>
</dbReference>
<evidence type="ECO:0000313" key="3">
    <source>
        <dbReference type="Proteomes" id="UP000214355"/>
    </source>
</evidence>
<dbReference type="Proteomes" id="UP000214355">
    <property type="component" value="Chromosome I"/>
</dbReference>
<reference evidence="3" key="1">
    <citation type="submission" date="2016-10" db="EMBL/GenBank/DDBJ databases">
        <authorList>
            <person name="Varghese N."/>
            <person name="Submissions S."/>
        </authorList>
    </citation>
    <scope>NUCLEOTIDE SEQUENCE [LARGE SCALE GENOMIC DNA]</scope>
    <source>
        <strain evidence="3">DSM 10002</strain>
    </source>
</reference>
<gene>
    <name evidence="2" type="ORF">SAMN04489737_0411</name>
</gene>
<dbReference type="AlphaFoldDB" id="A0A1H2LBS1"/>
<dbReference type="InterPro" id="IPR052345">
    <property type="entry name" value="Rad_response_metalloprotease"/>
</dbReference>
<proteinExistence type="predicted"/>
<keyword evidence="3" id="KW-1185">Reference proteome</keyword>
<dbReference type="PANTHER" id="PTHR43236:SF1">
    <property type="entry name" value="BLL7220 PROTEIN"/>
    <property type="match status" value="1"/>
</dbReference>
<name>A0A1H2LBS1_9ACTO</name>
<dbReference type="OrthoDB" id="9794834at2"/>
<dbReference type="STRING" id="131112.SAMN04489737_0411"/>
<evidence type="ECO:0000313" key="2">
    <source>
        <dbReference type="EMBL" id="SDU78292.1"/>
    </source>
</evidence>
<protein>
    <submittedName>
        <fullName evidence="2">Zn-dependent peptidase ImmA, M78 family</fullName>
    </submittedName>
</protein>
<evidence type="ECO:0000259" key="1">
    <source>
        <dbReference type="Pfam" id="PF06114"/>
    </source>
</evidence>